<dbReference type="GO" id="GO:0016020">
    <property type="term" value="C:membrane"/>
    <property type="evidence" value="ECO:0007669"/>
    <property type="project" value="TreeGrafter"/>
</dbReference>
<keyword evidence="2" id="KW-0067">ATP-binding</keyword>
<dbReference type="RefSeq" id="WP_115457313.1">
    <property type="nucleotide sequence ID" value="NZ_QRAP01000002.1"/>
</dbReference>
<evidence type="ECO:0000313" key="5">
    <source>
        <dbReference type="Proteomes" id="UP000254848"/>
    </source>
</evidence>
<feature type="domain" description="AMP-dependent synthetase/ligase" evidence="3">
    <location>
        <begin position="26"/>
        <end position="336"/>
    </location>
</feature>
<dbReference type="Pfam" id="PF00501">
    <property type="entry name" value="AMP-binding"/>
    <property type="match status" value="1"/>
</dbReference>
<dbReference type="OrthoDB" id="9803968at2"/>
<dbReference type="InterPro" id="IPR042099">
    <property type="entry name" value="ANL_N_sf"/>
</dbReference>
<dbReference type="Gene3D" id="3.40.50.12780">
    <property type="entry name" value="N-terminal domain of ligase-like"/>
    <property type="match status" value="1"/>
</dbReference>
<dbReference type="PANTHER" id="PTHR43272">
    <property type="entry name" value="LONG-CHAIN-FATTY-ACID--COA LIGASE"/>
    <property type="match status" value="1"/>
</dbReference>
<dbReference type="GO" id="GO:0005524">
    <property type="term" value="F:ATP binding"/>
    <property type="evidence" value="ECO:0007669"/>
    <property type="project" value="UniProtKB-KW"/>
</dbReference>
<accession>A0A370R0V6</accession>
<evidence type="ECO:0000256" key="2">
    <source>
        <dbReference type="ARBA" id="ARBA00022840"/>
    </source>
</evidence>
<dbReference type="Pfam" id="PF23562">
    <property type="entry name" value="AMP-binding_C_3"/>
    <property type="match status" value="1"/>
</dbReference>
<dbReference type="SUPFAM" id="SSF56801">
    <property type="entry name" value="Acetyl-CoA synthetase-like"/>
    <property type="match status" value="1"/>
</dbReference>
<dbReference type="InterPro" id="IPR020845">
    <property type="entry name" value="AMP-binding_CS"/>
</dbReference>
<protein>
    <submittedName>
        <fullName evidence="4">Long-subunit acyl-CoA synthetase (AMP-forming)</fullName>
    </submittedName>
</protein>
<sequence>MTFSIINEIVNRPPASGGNLYISTLSEQKTISLRALYRMAGQVANGLLAQGITAGDTIGILADNRLEWVLLDLAALRLKVRTAGFDPGKFTAAPSLVKNYRLKCLFTDKNVATAHPAICDINTISAFPDVYPEDLPAVSYAADETTTIKFTSGSTGVPKGLAATVGSIDASLRGVQRLFAHGPDDSLFVFLPLSLLQQRYWIYSALKYGHDIVLSNYQSAFVFMAQRQPTVVMGVPAFFETARQHIIRQGGDDAAMKAHARALFGERIRYLWTGSAPADAATLDFYPRMGLPIYEGYGMNETCIVTKNHPGAFRPGSVGQVIEGKKVVIDENGNVVVYSDYPVNTRYLYAQEGASEKIFTPDGGVRTGDIGFIDEDGFLYIKGRSDNVIVLDNGKKIDVQPIEARLRNAEVIAECVIFSPQQTDLVAVVSPASVPADIPAIHAALESVNAVTEKDEFISRLVIAGQPFSIDNGLLTSQYKPIRKAIFERYQHELNTTVKESLYVR</sequence>
<dbReference type="InterPro" id="IPR000873">
    <property type="entry name" value="AMP-dep_synth/lig_dom"/>
</dbReference>
<name>A0A370R0V6_9GAMM</name>
<dbReference type="PANTHER" id="PTHR43272:SF33">
    <property type="entry name" value="AMP-BINDING DOMAIN-CONTAINING PROTEIN-RELATED"/>
    <property type="match status" value="1"/>
</dbReference>
<proteinExistence type="predicted"/>
<evidence type="ECO:0000256" key="1">
    <source>
        <dbReference type="ARBA" id="ARBA00022741"/>
    </source>
</evidence>
<dbReference type="PROSITE" id="PS00455">
    <property type="entry name" value="AMP_BINDING"/>
    <property type="match status" value="1"/>
</dbReference>
<dbReference type="EMBL" id="QRAP01000002">
    <property type="protein sequence ID" value="RDK95562.1"/>
    <property type="molecule type" value="Genomic_DNA"/>
</dbReference>
<dbReference type="GO" id="GO:0004467">
    <property type="term" value="F:long-chain fatty acid-CoA ligase activity"/>
    <property type="evidence" value="ECO:0007669"/>
    <property type="project" value="TreeGrafter"/>
</dbReference>
<organism evidence="4 5">
    <name type="scientific">Enterobacillus tribolii</name>
    <dbReference type="NCBI Taxonomy" id="1487935"/>
    <lineage>
        <taxon>Bacteria</taxon>
        <taxon>Pseudomonadati</taxon>
        <taxon>Pseudomonadota</taxon>
        <taxon>Gammaproteobacteria</taxon>
        <taxon>Enterobacterales</taxon>
        <taxon>Hafniaceae</taxon>
        <taxon>Enterobacillus</taxon>
    </lineage>
</organism>
<comment type="caution">
    <text evidence="4">The sequence shown here is derived from an EMBL/GenBank/DDBJ whole genome shotgun (WGS) entry which is preliminary data.</text>
</comment>
<gene>
    <name evidence="4" type="ORF">C8D90_10233</name>
</gene>
<dbReference type="AlphaFoldDB" id="A0A370R0V6"/>
<evidence type="ECO:0000259" key="3">
    <source>
        <dbReference type="Pfam" id="PF00501"/>
    </source>
</evidence>
<evidence type="ECO:0000313" key="4">
    <source>
        <dbReference type="EMBL" id="RDK95562.1"/>
    </source>
</evidence>
<keyword evidence="5" id="KW-1185">Reference proteome</keyword>
<reference evidence="4 5" key="1">
    <citation type="submission" date="2018-07" db="EMBL/GenBank/DDBJ databases">
        <title>Genomic Encyclopedia of Type Strains, Phase IV (KMG-IV): sequencing the most valuable type-strain genomes for metagenomic binning, comparative biology and taxonomic classification.</title>
        <authorList>
            <person name="Goeker M."/>
        </authorList>
    </citation>
    <scope>NUCLEOTIDE SEQUENCE [LARGE SCALE GENOMIC DNA]</scope>
    <source>
        <strain evidence="4 5">DSM 103736</strain>
    </source>
</reference>
<keyword evidence="1" id="KW-0547">Nucleotide-binding</keyword>
<dbReference type="Proteomes" id="UP000254848">
    <property type="component" value="Unassembled WGS sequence"/>
</dbReference>